<dbReference type="GO" id="GO:0000794">
    <property type="term" value="C:condensed nuclear chromosome"/>
    <property type="evidence" value="ECO:0007669"/>
    <property type="project" value="TreeGrafter"/>
</dbReference>
<evidence type="ECO:0000313" key="9">
    <source>
        <dbReference type="Proteomes" id="UP000190831"/>
    </source>
</evidence>
<dbReference type="GO" id="GO:0010774">
    <property type="term" value="P:meiotic strand invasion involved in reciprocal meiotic recombination"/>
    <property type="evidence" value="ECO:0007669"/>
    <property type="project" value="TreeGrafter"/>
</dbReference>
<dbReference type="OrthoDB" id="272266at2759"/>
<dbReference type="GO" id="GO:0000709">
    <property type="term" value="P:meiotic joint molecule formation"/>
    <property type="evidence" value="ECO:0007669"/>
    <property type="project" value="TreeGrafter"/>
</dbReference>
<dbReference type="GO" id="GO:0120230">
    <property type="term" value="F:recombinase activator activity"/>
    <property type="evidence" value="ECO:0007669"/>
    <property type="project" value="TreeGrafter"/>
</dbReference>
<accession>A0A1G4MKH2</accession>
<reference evidence="8 9" key="1">
    <citation type="submission" date="2016-03" db="EMBL/GenBank/DDBJ databases">
        <authorList>
            <person name="Devillers H."/>
        </authorList>
    </citation>
    <scope>NUCLEOTIDE SEQUENCE [LARGE SCALE GENOMIC DNA]</scope>
    <source>
        <strain evidence="8">CBS 6772</strain>
    </source>
</reference>
<dbReference type="InterPro" id="IPR036388">
    <property type="entry name" value="WH-like_DNA-bd_sf"/>
</dbReference>
<dbReference type="PANTHER" id="PTHR15938:SF0">
    <property type="entry name" value="HOMOLOGOUS-PAIRING PROTEIN 2 HOMOLOG"/>
    <property type="match status" value="1"/>
</dbReference>
<comment type="similarity">
    <text evidence="2">Belongs to the HOP2 family.</text>
</comment>
<dbReference type="Gene3D" id="1.10.10.10">
    <property type="entry name" value="Winged helix-like DNA-binding domain superfamily/Winged helix DNA-binding domain"/>
    <property type="match status" value="1"/>
</dbReference>
<dbReference type="AlphaFoldDB" id="A0A1G4MKH2"/>
<keyword evidence="4" id="KW-0539">Nucleus</keyword>
<evidence type="ECO:0000256" key="6">
    <source>
        <dbReference type="SAM" id="Coils"/>
    </source>
</evidence>
<gene>
    <name evidence="8" type="ORF">LAFE_0H12662G</name>
</gene>
<dbReference type="GO" id="GO:0120231">
    <property type="term" value="C:DNA recombinase auxiliary factor complex"/>
    <property type="evidence" value="ECO:0007669"/>
    <property type="project" value="TreeGrafter"/>
</dbReference>
<comment type="subcellular location">
    <subcellularLocation>
        <location evidence="1">Nucleus</location>
    </subcellularLocation>
</comment>
<evidence type="ECO:0000256" key="3">
    <source>
        <dbReference type="ARBA" id="ARBA00023172"/>
    </source>
</evidence>
<evidence type="ECO:0000256" key="4">
    <source>
        <dbReference type="ARBA" id="ARBA00023242"/>
    </source>
</evidence>
<name>A0A1G4MKH2_LACFM</name>
<protein>
    <submittedName>
        <fullName evidence="8">LAFE_0H12662g1_1</fullName>
    </submittedName>
</protein>
<evidence type="ECO:0000313" key="8">
    <source>
        <dbReference type="EMBL" id="SCW04399.1"/>
    </source>
</evidence>
<keyword evidence="9" id="KW-1185">Reference proteome</keyword>
<feature type="coiled-coil region" evidence="6">
    <location>
        <begin position="98"/>
        <end position="125"/>
    </location>
</feature>
<evidence type="ECO:0000256" key="2">
    <source>
        <dbReference type="ARBA" id="ARBA00007922"/>
    </source>
</evidence>
<dbReference type="GO" id="GO:0003690">
    <property type="term" value="F:double-stranded DNA binding"/>
    <property type="evidence" value="ECO:0007669"/>
    <property type="project" value="TreeGrafter"/>
</dbReference>
<dbReference type="EMBL" id="LT598491">
    <property type="protein sequence ID" value="SCW04399.1"/>
    <property type="molecule type" value="Genomic_DNA"/>
</dbReference>
<dbReference type="Pfam" id="PF07106">
    <property type="entry name" value="WHD_TBPIP"/>
    <property type="match status" value="1"/>
</dbReference>
<evidence type="ECO:0000256" key="5">
    <source>
        <dbReference type="ARBA" id="ARBA00023254"/>
    </source>
</evidence>
<keyword evidence="5" id="KW-0469">Meiosis</keyword>
<proteinExistence type="inferred from homology"/>
<dbReference type="STRING" id="4955.A0A1G4MKH2"/>
<keyword evidence="3" id="KW-0233">DNA recombination</keyword>
<feature type="domain" description="Homologous-pairing protein 2 winged helix" evidence="7">
    <location>
        <begin position="17"/>
        <end position="78"/>
    </location>
</feature>
<dbReference type="Proteomes" id="UP000190831">
    <property type="component" value="Chromosome H"/>
</dbReference>
<evidence type="ECO:0000259" key="7">
    <source>
        <dbReference type="Pfam" id="PF07106"/>
    </source>
</evidence>
<organism evidence="8 9">
    <name type="scientific">Lachancea fermentati</name>
    <name type="common">Zygosaccharomyces fermentati</name>
    <dbReference type="NCBI Taxonomy" id="4955"/>
    <lineage>
        <taxon>Eukaryota</taxon>
        <taxon>Fungi</taxon>
        <taxon>Dikarya</taxon>
        <taxon>Ascomycota</taxon>
        <taxon>Saccharomycotina</taxon>
        <taxon>Saccharomycetes</taxon>
        <taxon>Saccharomycetales</taxon>
        <taxon>Saccharomycetaceae</taxon>
        <taxon>Lachancea</taxon>
    </lineage>
</organism>
<keyword evidence="6" id="KW-0175">Coiled coil</keyword>
<dbReference type="PANTHER" id="PTHR15938">
    <property type="entry name" value="TBP-1 INTERACTING PROTEIN"/>
    <property type="match status" value="1"/>
</dbReference>
<sequence>MVAKKKTEKSSQAKGPEAEDIIEQYLNTQYRPFAINDIVQNLHNKITKTNAVKALESLVQQERITCKMFGKIAIYVCNEQDLKLPGTVSESEVTYEAATALREELAEIEKDRNALSAQLQELMKEPANDNLLEIISKREGELSAIEHSITDLKANWRPENKNTIDIIKDQEKILTKETTIRRRILQNSVSLLKEATCVRNMSEFLEEIGVELPI</sequence>
<dbReference type="OMA" id="RIICKLF"/>
<evidence type="ECO:0000256" key="1">
    <source>
        <dbReference type="ARBA" id="ARBA00004123"/>
    </source>
</evidence>
<dbReference type="InterPro" id="IPR010776">
    <property type="entry name" value="Hop2_WH_dom"/>
</dbReference>
<dbReference type="GO" id="GO:0007129">
    <property type="term" value="P:homologous chromosome pairing at meiosis"/>
    <property type="evidence" value="ECO:0007669"/>
    <property type="project" value="TreeGrafter"/>
</dbReference>